<organism evidence="2 3">
    <name type="scientific">Planomicrobium soli</name>
    <dbReference type="NCBI Taxonomy" id="1176648"/>
    <lineage>
        <taxon>Bacteria</taxon>
        <taxon>Bacillati</taxon>
        <taxon>Bacillota</taxon>
        <taxon>Bacilli</taxon>
        <taxon>Bacillales</taxon>
        <taxon>Caryophanaceae</taxon>
        <taxon>Planomicrobium</taxon>
    </lineage>
</organism>
<dbReference type="GO" id="GO:0004622">
    <property type="term" value="F:phosphatidylcholine lysophospholipase activity"/>
    <property type="evidence" value="ECO:0007669"/>
    <property type="project" value="TreeGrafter"/>
</dbReference>
<evidence type="ECO:0000313" key="3">
    <source>
        <dbReference type="Proteomes" id="UP000242682"/>
    </source>
</evidence>
<dbReference type="CDD" id="cd00229">
    <property type="entry name" value="SGNH_hydrolase"/>
    <property type="match status" value="1"/>
</dbReference>
<feature type="domain" description="SGNH hydrolase-type esterase" evidence="1">
    <location>
        <begin position="136"/>
        <end position="303"/>
    </location>
</feature>
<dbReference type="SUPFAM" id="SSF49899">
    <property type="entry name" value="Concanavalin A-like lectins/glucanases"/>
    <property type="match status" value="1"/>
</dbReference>
<dbReference type="PANTHER" id="PTHR30383:SF5">
    <property type="entry name" value="SGNH HYDROLASE-TYPE ESTERASE DOMAIN-CONTAINING PROTEIN"/>
    <property type="match status" value="1"/>
</dbReference>
<proteinExistence type="predicted"/>
<dbReference type="Pfam" id="PF13472">
    <property type="entry name" value="Lipase_GDSL_2"/>
    <property type="match status" value="1"/>
</dbReference>
<evidence type="ECO:0000259" key="1">
    <source>
        <dbReference type="Pfam" id="PF13472"/>
    </source>
</evidence>
<protein>
    <submittedName>
        <fullName evidence="2">Lysophospholipase L1-like esterase</fullName>
    </submittedName>
</protein>
<dbReference type="Gene3D" id="2.60.120.200">
    <property type="match status" value="1"/>
</dbReference>
<dbReference type="AlphaFoldDB" id="A0A2P8H7C5"/>
<dbReference type="Pfam" id="PF13385">
    <property type="entry name" value="Laminin_G_3"/>
    <property type="match status" value="1"/>
</dbReference>
<keyword evidence="3" id="KW-1185">Reference proteome</keyword>
<evidence type="ECO:0000313" key="2">
    <source>
        <dbReference type="EMBL" id="PSL42122.1"/>
    </source>
</evidence>
<gene>
    <name evidence="2" type="ORF">B0H99_101370</name>
</gene>
<dbReference type="InterPro" id="IPR013320">
    <property type="entry name" value="ConA-like_dom_sf"/>
</dbReference>
<dbReference type="RefSeq" id="WP_106531910.1">
    <property type="nucleotide sequence ID" value="NZ_PYAT01000001.1"/>
</dbReference>
<dbReference type="InterPro" id="IPR013830">
    <property type="entry name" value="SGNH_hydro"/>
</dbReference>
<comment type="caution">
    <text evidence="2">The sequence shown here is derived from an EMBL/GenBank/DDBJ whole genome shotgun (WGS) entry which is preliminary data.</text>
</comment>
<dbReference type="SUPFAM" id="SSF52266">
    <property type="entry name" value="SGNH hydrolase"/>
    <property type="match status" value="1"/>
</dbReference>
<dbReference type="InterPro" id="IPR036514">
    <property type="entry name" value="SGNH_hydro_sf"/>
</dbReference>
<dbReference type="EMBL" id="PYAT01000001">
    <property type="protein sequence ID" value="PSL42122.1"/>
    <property type="molecule type" value="Genomic_DNA"/>
</dbReference>
<dbReference type="Proteomes" id="UP000242682">
    <property type="component" value="Unassembled WGS sequence"/>
</dbReference>
<accession>A0A2P8H7C5</accession>
<dbReference type="OrthoDB" id="9794725at2"/>
<dbReference type="PANTHER" id="PTHR30383">
    <property type="entry name" value="THIOESTERASE 1/PROTEASE 1/LYSOPHOSPHOLIPASE L1"/>
    <property type="match status" value="1"/>
</dbReference>
<dbReference type="Gene3D" id="3.40.50.1110">
    <property type="entry name" value="SGNH hydrolase"/>
    <property type="match status" value="1"/>
</dbReference>
<reference evidence="2 3" key="1">
    <citation type="submission" date="2018-03" db="EMBL/GenBank/DDBJ databases">
        <title>Genomic Encyclopedia of Type Strains, Phase III (KMG-III): the genomes of soil and plant-associated and newly described type strains.</title>
        <authorList>
            <person name="Whitman W."/>
        </authorList>
    </citation>
    <scope>NUCLEOTIDE SEQUENCE [LARGE SCALE GENOMIC DNA]</scope>
    <source>
        <strain evidence="2 3">CGMCC 1.12259</strain>
    </source>
</reference>
<dbReference type="InterPro" id="IPR051532">
    <property type="entry name" value="Ester_Hydrolysis_Enzymes"/>
</dbReference>
<sequence>MFKLNRKGVSLSPEERIKENENLTMIEEEFTRLAQIELDFNAVVAEAGNSNPEIVLARGEEANLNARFEKVDQNLNQTNDEILTRAKKKDVAEIESVPTTQGRWWSESGQQLAADLNGLPRATKTVPKAYKERVVFLGSSSSEGTGPTDRTKAWFTLIAERLGPDYEVIIRGIGGNKTPDVLSRFYRDVAPLQPDFVIIQLTLGNEGIYTASDKIAVYQQFRKNLLKIVRMVQQIGATPILASQGPTRNFNTMYYNHAAQLNSEFERMGIHSIDWLGNLTETNGLWISTLMADSLHYNDRGHQMIRDSFPPSLLAKASFQDAKPIRTRSGHINIAVAATETPMFFIPDYPPLNWTVFLRVKYAQPTQAAGIISFNSTDRLFVTQNVQGRINVNVGGITTQVDVPETIAWNTWYSIAVTYHAETKEFIVYINGIEILRRTEVNSILSKVTISGRDGSGNLTLNNASFKDLAVYRTRLSERQIRTLQEGEYTQTSLDLYAPLNDKIATPGTQLINLASTTSTLVVNTGETSLTPS</sequence>
<name>A0A2P8H7C5_9BACL</name>